<evidence type="ECO:0000313" key="4">
    <source>
        <dbReference type="Proteomes" id="UP001268864"/>
    </source>
</evidence>
<accession>A0ABU2FKH6</accession>
<evidence type="ECO:0000313" key="3">
    <source>
        <dbReference type="EMBL" id="MDS0280762.1"/>
    </source>
</evidence>
<dbReference type="Pfam" id="PF25955">
    <property type="entry name" value="DUF7992"/>
    <property type="match status" value="1"/>
</dbReference>
<proteinExistence type="predicted"/>
<dbReference type="InterPro" id="IPR058305">
    <property type="entry name" value="DUF7992"/>
</dbReference>
<dbReference type="RefSeq" id="WP_310898606.1">
    <property type="nucleotide sequence ID" value="NZ_JAMQOS010000001.1"/>
</dbReference>
<gene>
    <name evidence="3" type="ORF">NDI86_01415</name>
</gene>
<organism evidence="3 4">
    <name type="scientific">Haloarcula onubensis</name>
    <dbReference type="NCBI Taxonomy" id="2950539"/>
    <lineage>
        <taxon>Archaea</taxon>
        <taxon>Methanobacteriati</taxon>
        <taxon>Methanobacteriota</taxon>
        <taxon>Stenosarchaea group</taxon>
        <taxon>Halobacteria</taxon>
        <taxon>Halobacteriales</taxon>
        <taxon>Haloarculaceae</taxon>
        <taxon>Haloarcula</taxon>
    </lineage>
</organism>
<evidence type="ECO:0000256" key="1">
    <source>
        <dbReference type="SAM" id="MobiDB-lite"/>
    </source>
</evidence>
<protein>
    <recommendedName>
        <fullName evidence="2">DUF7992 domain-containing protein</fullName>
    </recommendedName>
</protein>
<name>A0ABU2FKH6_9EURY</name>
<feature type="region of interest" description="Disordered" evidence="1">
    <location>
        <begin position="1"/>
        <end position="36"/>
    </location>
</feature>
<dbReference type="EMBL" id="JAMQOS010000001">
    <property type="protein sequence ID" value="MDS0280762.1"/>
    <property type="molecule type" value="Genomic_DNA"/>
</dbReference>
<reference evidence="3 4" key="1">
    <citation type="submission" date="2022-06" db="EMBL/GenBank/DDBJ databases">
        <title>Halomicroarcula sp. a new haloarchaeum isolate from saline soil.</title>
        <authorList>
            <person name="Strakova D."/>
            <person name="Galisteo C."/>
            <person name="Sanchez-Porro C."/>
            <person name="Ventosa A."/>
        </authorList>
    </citation>
    <scope>NUCLEOTIDE SEQUENCE [LARGE SCALE GENOMIC DNA]</scope>
    <source>
        <strain evidence="3 4">S3CR25-11</strain>
    </source>
</reference>
<sequence>MSLDVSVPDPPPQSQGAPGRGYDNVSPPESDDDDYRRDELESILEAGAWADGFEAWAAETSLGESEFELLVRHGLLEQLDFYWDPATEAVEYHLPQFSDDMREALATDADVDEVKGGLDSLGRTVSERLEREYRT</sequence>
<feature type="domain" description="DUF7992" evidence="2">
    <location>
        <begin position="3"/>
        <end position="133"/>
    </location>
</feature>
<keyword evidence="4" id="KW-1185">Reference proteome</keyword>
<comment type="caution">
    <text evidence="3">The sequence shown here is derived from an EMBL/GenBank/DDBJ whole genome shotgun (WGS) entry which is preliminary data.</text>
</comment>
<evidence type="ECO:0000259" key="2">
    <source>
        <dbReference type="Pfam" id="PF25955"/>
    </source>
</evidence>
<dbReference type="Proteomes" id="UP001268864">
    <property type="component" value="Unassembled WGS sequence"/>
</dbReference>